<feature type="transmembrane region" description="Helical" evidence="1">
    <location>
        <begin position="355"/>
        <end position="375"/>
    </location>
</feature>
<feature type="transmembrane region" description="Helical" evidence="1">
    <location>
        <begin position="418"/>
        <end position="445"/>
    </location>
</feature>
<comment type="caution">
    <text evidence="3">The sequence shown here is derived from an EMBL/GenBank/DDBJ whole genome shotgun (WGS) entry which is preliminary data.</text>
</comment>
<feature type="transmembrane region" description="Helical" evidence="1">
    <location>
        <begin position="294"/>
        <end position="313"/>
    </location>
</feature>
<evidence type="ECO:0000256" key="1">
    <source>
        <dbReference type="SAM" id="Phobius"/>
    </source>
</evidence>
<organism evidence="3 4">
    <name type="scientific">Anaeramoeba ignava</name>
    <name type="common">Anaerobic marine amoeba</name>
    <dbReference type="NCBI Taxonomy" id="1746090"/>
    <lineage>
        <taxon>Eukaryota</taxon>
        <taxon>Metamonada</taxon>
        <taxon>Anaeramoebidae</taxon>
        <taxon>Anaeramoeba</taxon>
    </lineage>
</organism>
<accession>A0A9Q0LDE5</accession>
<dbReference type="AlphaFoldDB" id="A0A9Q0LDE5"/>
<keyword evidence="1" id="KW-0812">Transmembrane</keyword>
<dbReference type="Gene3D" id="1.20.1280.50">
    <property type="match status" value="1"/>
</dbReference>
<keyword evidence="4" id="KW-1185">Reference proteome</keyword>
<dbReference type="PANTHER" id="PTHR13568:SF9">
    <property type="entry name" value="TRANSMEMBRANE PROTEIN 203"/>
    <property type="match status" value="1"/>
</dbReference>
<dbReference type="InterPro" id="IPR019396">
    <property type="entry name" value="TM_Fragile-X-F-assoc"/>
</dbReference>
<feature type="transmembrane region" description="Helical" evidence="1">
    <location>
        <begin position="387"/>
        <end position="412"/>
    </location>
</feature>
<evidence type="ECO:0000313" key="4">
    <source>
        <dbReference type="Proteomes" id="UP001149090"/>
    </source>
</evidence>
<protein>
    <recommendedName>
        <fullName evidence="2">F-box domain-containing protein</fullName>
    </recommendedName>
</protein>
<feature type="transmembrane region" description="Helical" evidence="1">
    <location>
        <begin position="325"/>
        <end position="349"/>
    </location>
</feature>
<feature type="transmembrane region" description="Helical" evidence="1">
    <location>
        <begin position="267"/>
        <end position="288"/>
    </location>
</feature>
<feature type="transmembrane region" description="Helical" evidence="1">
    <location>
        <begin position="236"/>
        <end position="255"/>
    </location>
</feature>
<dbReference type="InterPro" id="IPR001810">
    <property type="entry name" value="F-box_dom"/>
</dbReference>
<dbReference type="PROSITE" id="PS50181">
    <property type="entry name" value="FBOX"/>
    <property type="match status" value="1"/>
</dbReference>
<dbReference type="SMART" id="SM00256">
    <property type="entry name" value="FBOX"/>
    <property type="match status" value="1"/>
</dbReference>
<feature type="domain" description="F-box" evidence="2">
    <location>
        <begin position="45"/>
        <end position="91"/>
    </location>
</feature>
<name>A0A9Q0LDE5_ANAIG</name>
<sequence length="481" mass="56642">MESFQIINYKSNPAIKIEREHLNQLKKGSYCEFGESLKLIPKEENLIIEMLPEEILLYIFQFLSPGELIRIASTCKTFNQLSEDKNTWRNISYNYNQFFIFDQIELEKNNYVYQEDQIPIYGTIKENQPKNENQNENENSSFVDSKTKSSLKALLLRRDQNQNQIENDEDILFENEIKNNLIEHIEKTSNPKQELVSKANLVYNGMKKRKELIDENLKRKEENDKKAKKIQKIDKVSFVNLLFLLIGFIAFLIALNVHIEKKLSSNTIYVFIPILLPILIFIILFFYLSKIETYLFSIYGIGMIMLFIQLLLIGLRSDSTIKGSWLLIFIPFFILIGILIIMLIVFYFIEDHKFINTFPSFNFIMIFLFLIFLGLRLDDEIKWNYGIVFIPLFLINLFPFWISTSFLGGLTLDEHGEFIFGAFLFLFSLISIPILIIETFIVLFLEVPKFNNITYAFIPLYLFLGLLLCFLSILGFFKIFR</sequence>
<dbReference type="InterPro" id="IPR036047">
    <property type="entry name" value="F-box-like_dom_sf"/>
</dbReference>
<dbReference type="OrthoDB" id="3219396at2759"/>
<reference evidence="3" key="1">
    <citation type="submission" date="2022-10" db="EMBL/GenBank/DDBJ databases">
        <title>Novel sulphate-reducing endosymbionts in the free-living metamonad Anaeramoeba.</title>
        <authorList>
            <person name="Jerlstrom-Hultqvist J."/>
            <person name="Cepicka I."/>
            <person name="Gallot-Lavallee L."/>
            <person name="Salas-Leiva D."/>
            <person name="Curtis B.A."/>
            <person name="Zahonova K."/>
            <person name="Pipaliya S."/>
            <person name="Dacks J."/>
            <person name="Roger A.J."/>
        </authorList>
    </citation>
    <scope>NUCLEOTIDE SEQUENCE</scope>
    <source>
        <strain evidence="3">BMAN</strain>
    </source>
</reference>
<feature type="transmembrane region" description="Helical" evidence="1">
    <location>
        <begin position="457"/>
        <end position="480"/>
    </location>
</feature>
<dbReference type="EMBL" id="JAPDFW010000102">
    <property type="protein sequence ID" value="KAJ5069840.1"/>
    <property type="molecule type" value="Genomic_DNA"/>
</dbReference>
<dbReference type="PANTHER" id="PTHR13568">
    <property type="entry name" value="FAM11A, B PROTEIN"/>
    <property type="match status" value="1"/>
</dbReference>
<dbReference type="Proteomes" id="UP001149090">
    <property type="component" value="Unassembled WGS sequence"/>
</dbReference>
<dbReference type="SUPFAM" id="SSF81383">
    <property type="entry name" value="F-box domain"/>
    <property type="match status" value="1"/>
</dbReference>
<evidence type="ECO:0000313" key="3">
    <source>
        <dbReference type="EMBL" id="KAJ5069840.1"/>
    </source>
</evidence>
<evidence type="ECO:0000259" key="2">
    <source>
        <dbReference type="PROSITE" id="PS50181"/>
    </source>
</evidence>
<proteinExistence type="predicted"/>
<dbReference type="Pfam" id="PF12937">
    <property type="entry name" value="F-box-like"/>
    <property type="match status" value="1"/>
</dbReference>
<keyword evidence="1" id="KW-1133">Transmembrane helix</keyword>
<keyword evidence="1" id="KW-0472">Membrane</keyword>
<gene>
    <name evidence="3" type="ORF">M0811_11502</name>
</gene>